<dbReference type="AlphaFoldDB" id="A0AAV7Y1Y2"/>
<accession>A0AAV7Y1Y2</accession>
<keyword evidence="2" id="KW-1185">Reference proteome</keyword>
<sequence length="130" mass="14231">MPAVSHSAVRVTDAASVRVVCPAHALHHYLSVVGCSALLFAPLTDSLCPRLGQHLCALHPAKWPPTLWIANYFNCLMPEGLQTAPSPSCPEVANQTIAGWKYHLWPNLLPSHLLTSVNLLPNIDRGLRHF</sequence>
<gene>
    <name evidence="1" type="ORF">ONE63_000741</name>
</gene>
<name>A0AAV7Y1Y2_9NEOP</name>
<organism evidence="1 2">
    <name type="scientific">Megalurothrips usitatus</name>
    <name type="common">bean blossom thrips</name>
    <dbReference type="NCBI Taxonomy" id="439358"/>
    <lineage>
        <taxon>Eukaryota</taxon>
        <taxon>Metazoa</taxon>
        <taxon>Ecdysozoa</taxon>
        <taxon>Arthropoda</taxon>
        <taxon>Hexapoda</taxon>
        <taxon>Insecta</taxon>
        <taxon>Pterygota</taxon>
        <taxon>Neoptera</taxon>
        <taxon>Paraneoptera</taxon>
        <taxon>Thysanoptera</taxon>
        <taxon>Terebrantia</taxon>
        <taxon>Thripoidea</taxon>
        <taxon>Thripidae</taxon>
        <taxon>Megalurothrips</taxon>
    </lineage>
</organism>
<protein>
    <submittedName>
        <fullName evidence="1">Uncharacterized protein</fullName>
    </submittedName>
</protein>
<reference evidence="1" key="1">
    <citation type="submission" date="2022-12" db="EMBL/GenBank/DDBJ databases">
        <title>Chromosome-level genome assembly of the bean flower thrips Megalurothrips usitatus.</title>
        <authorList>
            <person name="Ma L."/>
            <person name="Liu Q."/>
            <person name="Li H."/>
            <person name="Cai W."/>
        </authorList>
    </citation>
    <scope>NUCLEOTIDE SEQUENCE</scope>
    <source>
        <strain evidence="1">Cailab_2022a</strain>
    </source>
</reference>
<evidence type="ECO:0000313" key="1">
    <source>
        <dbReference type="EMBL" id="KAJ1532114.1"/>
    </source>
</evidence>
<evidence type="ECO:0000313" key="2">
    <source>
        <dbReference type="Proteomes" id="UP001075354"/>
    </source>
</evidence>
<comment type="caution">
    <text evidence="1">The sequence shown here is derived from an EMBL/GenBank/DDBJ whole genome shotgun (WGS) entry which is preliminary data.</text>
</comment>
<proteinExistence type="predicted"/>
<dbReference type="Proteomes" id="UP001075354">
    <property type="component" value="Chromosome 1"/>
</dbReference>
<dbReference type="EMBL" id="JAPTSV010000001">
    <property type="protein sequence ID" value="KAJ1532114.1"/>
    <property type="molecule type" value="Genomic_DNA"/>
</dbReference>